<dbReference type="Gene3D" id="3.40.630.30">
    <property type="match status" value="1"/>
</dbReference>
<dbReference type="GO" id="GO:0016747">
    <property type="term" value="F:acyltransferase activity, transferring groups other than amino-acyl groups"/>
    <property type="evidence" value="ECO:0007669"/>
    <property type="project" value="InterPro"/>
</dbReference>
<sequence length="159" mass="18116">MHHHMKLELLADHPNLLPIIAKWYFEEWGCLSKDKTLDTEIENLQAYLNPGEIPLILIAIGNGQPLGAAQLKYHEMSIYPDKVHWLGGVYVSQEHRGKGIASQIILELIAIAKKLKIKTLYLQTENLSGGLYRQLGWLPIEQVNYHGIEVLVMELIIKD</sequence>
<proteinExistence type="predicted"/>
<reference evidence="2 3" key="1">
    <citation type="submission" date="2018-03" db="EMBL/GenBank/DDBJ databases">
        <title>Genomic Encyclopedia of Archaeal and Bacterial Type Strains, Phase II (KMG-II): from individual species to whole genera.</title>
        <authorList>
            <person name="Goeker M."/>
        </authorList>
    </citation>
    <scope>NUCLEOTIDE SEQUENCE [LARGE SCALE GENOMIC DNA]</scope>
    <source>
        <strain evidence="2 3">DSM 100346</strain>
    </source>
</reference>
<dbReference type="AlphaFoldDB" id="A0A316AKW0"/>
<dbReference type="InterPro" id="IPR016181">
    <property type="entry name" value="Acyl_CoA_acyltransferase"/>
</dbReference>
<dbReference type="InterPro" id="IPR000182">
    <property type="entry name" value="GNAT_dom"/>
</dbReference>
<organism evidence="2 3">
    <name type="scientific">Dyadobacter jejuensis</name>
    <dbReference type="NCBI Taxonomy" id="1082580"/>
    <lineage>
        <taxon>Bacteria</taxon>
        <taxon>Pseudomonadati</taxon>
        <taxon>Bacteroidota</taxon>
        <taxon>Cytophagia</taxon>
        <taxon>Cytophagales</taxon>
        <taxon>Spirosomataceae</taxon>
        <taxon>Dyadobacter</taxon>
    </lineage>
</organism>
<evidence type="ECO:0000313" key="2">
    <source>
        <dbReference type="EMBL" id="PWJ57500.1"/>
    </source>
</evidence>
<comment type="caution">
    <text evidence="2">The sequence shown here is derived from an EMBL/GenBank/DDBJ whole genome shotgun (WGS) entry which is preliminary data.</text>
</comment>
<gene>
    <name evidence="2" type="ORF">CLV98_107208</name>
</gene>
<accession>A0A316AKW0</accession>
<evidence type="ECO:0000313" key="3">
    <source>
        <dbReference type="Proteomes" id="UP000245880"/>
    </source>
</evidence>
<dbReference type="Pfam" id="PF00583">
    <property type="entry name" value="Acetyltransf_1"/>
    <property type="match status" value="1"/>
</dbReference>
<name>A0A316AKW0_9BACT</name>
<keyword evidence="2" id="KW-0808">Transferase</keyword>
<protein>
    <submittedName>
        <fullName evidence="2">Acetyltransferase (GNAT) family protein</fullName>
    </submittedName>
</protein>
<feature type="domain" description="N-acetyltransferase" evidence="1">
    <location>
        <begin position="7"/>
        <end position="158"/>
    </location>
</feature>
<evidence type="ECO:0000259" key="1">
    <source>
        <dbReference type="PROSITE" id="PS51186"/>
    </source>
</evidence>
<dbReference type="SUPFAM" id="SSF55729">
    <property type="entry name" value="Acyl-CoA N-acyltransferases (Nat)"/>
    <property type="match status" value="1"/>
</dbReference>
<dbReference type="Proteomes" id="UP000245880">
    <property type="component" value="Unassembled WGS sequence"/>
</dbReference>
<dbReference type="CDD" id="cd04301">
    <property type="entry name" value="NAT_SF"/>
    <property type="match status" value="1"/>
</dbReference>
<dbReference type="EMBL" id="QGDT01000007">
    <property type="protein sequence ID" value="PWJ57500.1"/>
    <property type="molecule type" value="Genomic_DNA"/>
</dbReference>
<dbReference type="PROSITE" id="PS51186">
    <property type="entry name" value="GNAT"/>
    <property type="match status" value="1"/>
</dbReference>
<keyword evidence="3" id="KW-1185">Reference proteome</keyword>